<dbReference type="RefSeq" id="WP_010422453.1">
    <property type="nucleotide sequence ID" value="NZ_OY974080.1"/>
</dbReference>
<name>A0ABM9ND52_RICHE</name>
<sequence>MVRAASLDEEILTSENFNFNKKSAELEPVVIELEQILETLGITKLY</sequence>
<reference evidence="1 2" key="1">
    <citation type="submission" date="2024-02" db="EMBL/GenBank/DDBJ databases">
        <authorList>
            <person name="Nijsse B."/>
            <person name="Sprong H."/>
        </authorList>
    </citation>
    <scope>NUCLEOTIDE SEQUENCE [LARGE SCALE GENOMIC DNA]</scope>
    <source>
        <strain evidence="1">OB144</strain>
    </source>
</reference>
<organism evidence="1 2">
    <name type="scientific">Rickettsia helvetica</name>
    <dbReference type="NCBI Taxonomy" id="35789"/>
    <lineage>
        <taxon>Bacteria</taxon>
        <taxon>Pseudomonadati</taxon>
        <taxon>Pseudomonadota</taxon>
        <taxon>Alphaproteobacteria</taxon>
        <taxon>Rickettsiales</taxon>
        <taxon>Rickettsiaceae</taxon>
        <taxon>Rickettsieae</taxon>
        <taxon>Rickettsia</taxon>
        <taxon>spotted fever group</taxon>
    </lineage>
</organism>
<evidence type="ECO:0000313" key="2">
    <source>
        <dbReference type="Proteomes" id="UP001642485"/>
    </source>
</evidence>
<accession>A0ABM9ND52</accession>
<dbReference type="EMBL" id="OZ018776">
    <property type="protein sequence ID" value="CAK9121502.1"/>
    <property type="molecule type" value="Genomic_DNA"/>
</dbReference>
<proteinExistence type="predicted"/>
<keyword evidence="2" id="KW-1185">Reference proteome</keyword>
<gene>
    <name evidence="1" type="ORF">OB144RH_06915</name>
</gene>
<dbReference type="Proteomes" id="UP001642485">
    <property type="component" value="Chromosome"/>
</dbReference>
<evidence type="ECO:0000313" key="1">
    <source>
        <dbReference type="EMBL" id="CAK9121502.1"/>
    </source>
</evidence>
<protein>
    <submittedName>
        <fullName evidence="1">Uncharacterized protein</fullName>
    </submittedName>
</protein>